<organism evidence="1 2">
    <name type="scientific">Mesorhizobium kowhaii</name>
    <dbReference type="NCBI Taxonomy" id="1300272"/>
    <lineage>
        <taxon>Bacteria</taxon>
        <taxon>Pseudomonadati</taxon>
        <taxon>Pseudomonadota</taxon>
        <taxon>Alphaproteobacteria</taxon>
        <taxon>Hyphomicrobiales</taxon>
        <taxon>Phyllobacteriaceae</taxon>
        <taxon>Mesorhizobium</taxon>
    </lineage>
</organism>
<name>A0A2W7E751_9HYPH</name>
<dbReference type="OrthoDB" id="7272004at2"/>
<comment type="caution">
    <text evidence="1">The sequence shown here is derived from an EMBL/GenBank/DDBJ whole genome shotgun (WGS) entry which is preliminary data.</text>
</comment>
<proteinExistence type="predicted"/>
<reference evidence="2" key="1">
    <citation type="submission" date="2017-03" db="EMBL/GenBank/DDBJ databases">
        <authorList>
            <person name="Safronova V.I."/>
            <person name="Sazanova A.L."/>
            <person name="Chirak E.R."/>
        </authorList>
    </citation>
    <scope>NUCLEOTIDE SEQUENCE [LARGE SCALE GENOMIC DNA]</scope>
    <source>
        <strain evidence="2">Ach-343</strain>
    </source>
</reference>
<sequence length="111" mass="12565">MNITQREIPTAVSEPDFCSWLQTAAPGNAIEYHRGFLILDAAQPCRGKLALQRQQELIQLRHLAYWAAEQELVLLVQRRLAPDTFSYLAVRRVRRDRCGNAPAHLALAIAT</sequence>
<evidence type="ECO:0000313" key="2">
    <source>
        <dbReference type="Proteomes" id="UP000248616"/>
    </source>
</evidence>
<gene>
    <name evidence="1" type="ORF">B5V02_03065</name>
</gene>
<accession>A0A2W7E751</accession>
<dbReference type="AlphaFoldDB" id="A0A2W7E751"/>
<dbReference type="Proteomes" id="UP000248616">
    <property type="component" value="Unassembled WGS sequence"/>
</dbReference>
<evidence type="ECO:0000313" key="1">
    <source>
        <dbReference type="EMBL" id="PZV39026.1"/>
    </source>
</evidence>
<keyword evidence="2" id="KW-1185">Reference proteome</keyword>
<dbReference type="EMBL" id="MZXV01000013">
    <property type="protein sequence ID" value="PZV39026.1"/>
    <property type="molecule type" value="Genomic_DNA"/>
</dbReference>
<protein>
    <submittedName>
        <fullName evidence="1">Uncharacterized protein</fullName>
    </submittedName>
</protein>
<dbReference type="RefSeq" id="WP_111542784.1">
    <property type="nucleotide sequence ID" value="NZ_MZXV01000013.1"/>
</dbReference>